<keyword evidence="6" id="KW-1185">Reference proteome</keyword>
<evidence type="ECO:0000259" key="4">
    <source>
        <dbReference type="SMART" id="SM00856"/>
    </source>
</evidence>
<protein>
    <recommendedName>
        <fullName evidence="4">Pectinesterase inhibitor domain-containing protein</fullName>
    </recommendedName>
</protein>
<dbReference type="NCBIfam" id="TIGR01614">
    <property type="entry name" value="PME_inhib"/>
    <property type="match status" value="1"/>
</dbReference>
<feature type="domain" description="Pectinesterase inhibitor" evidence="4">
    <location>
        <begin position="9"/>
        <end position="153"/>
    </location>
</feature>
<evidence type="ECO:0000256" key="1">
    <source>
        <dbReference type="ARBA" id="ARBA00022729"/>
    </source>
</evidence>
<evidence type="ECO:0000256" key="3">
    <source>
        <dbReference type="ARBA" id="ARBA00038471"/>
    </source>
</evidence>
<keyword evidence="2" id="KW-1015">Disulfide bond</keyword>
<reference evidence="5" key="1">
    <citation type="submission" date="2023-05" db="EMBL/GenBank/DDBJ databases">
        <authorList>
            <person name="Huff M."/>
        </authorList>
    </citation>
    <scope>NUCLEOTIDE SEQUENCE</scope>
</reference>
<evidence type="ECO:0000313" key="5">
    <source>
        <dbReference type="EMBL" id="CAI9756701.1"/>
    </source>
</evidence>
<evidence type="ECO:0000256" key="2">
    <source>
        <dbReference type="ARBA" id="ARBA00023157"/>
    </source>
</evidence>
<name>A0AAD2DMF3_9LAMI</name>
<dbReference type="AlphaFoldDB" id="A0AAD2DMF3"/>
<dbReference type="SMART" id="SM00856">
    <property type="entry name" value="PMEI"/>
    <property type="match status" value="1"/>
</dbReference>
<keyword evidence="1" id="KW-0732">Signal</keyword>
<dbReference type="GO" id="GO:0004857">
    <property type="term" value="F:enzyme inhibitor activity"/>
    <property type="evidence" value="ECO:0007669"/>
    <property type="project" value="InterPro"/>
</dbReference>
<dbReference type="Proteomes" id="UP000834106">
    <property type="component" value="Chromosome 2"/>
</dbReference>
<accession>A0AAD2DMF3</accession>
<sequence>MFLCPTSAIPDELATQVCKNTTNFSFCKAAVYSDPRAPKADRYLLSYIVFGLAYKNATNTRDYIDISLKNMEGHAKPEIMEAMKKCQGDYKEALQAISEATSDLDSETFDGLDKLAIDVDNLARDCEAGFNGKSLISEKNQDLIKLSNICYVVSKLYTISE</sequence>
<dbReference type="SUPFAM" id="SSF101148">
    <property type="entry name" value="Plant invertase/pectin methylesterase inhibitor"/>
    <property type="match status" value="1"/>
</dbReference>
<evidence type="ECO:0000313" key="6">
    <source>
        <dbReference type="Proteomes" id="UP000834106"/>
    </source>
</evidence>
<dbReference type="PANTHER" id="PTHR35357">
    <property type="entry name" value="OS02G0537100 PROTEIN"/>
    <property type="match status" value="1"/>
</dbReference>
<dbReference type="CDD" id="cd14859">
    <property type="entry name" value="PMEI_like"/>
    <property type="match status" value="1"/>
</dbReference>
<dbReference type="InterPro" id="IPR006501">
    <property type="entry name" value="Pectinesterase_inhib_dom"/>
</dbReference>
<dbReference type="PANTHER" id="PTHR35357:SF8">
    <property type="entry name" value="OS01G0111000 PROTEIN"/>
    <property type="match status" value="1"/>
</dbReference>
<organism evidence="5 6">
    <name type="scientific">Fraxinus pennsylvanica</name>
    <dbReference type="NCBI Taxonomy" id="56036"/>
    <lineage>
        <taxon>Eukaryota</taxon>
        <taxon>Viridiplantae</taxon>
        <taxon>Streptophyta</taxon>
        <taxon>Embryophyta</taxon>
        <taxon>Tracheophyta</taxon>
        <taxon>Spermatophyta</taxon>
        <taxon>Magnoliopsida</taxon>
        <taxon>eudicotyledons</taxon>
        <taxon>Gunneridae</taxon>
        <taxon>Pentapetalae</taxon>
        <taxon>asterids</taxon>
        <taxon>lamiids</taxon>
        <taxon>Lamiales</taxon>
        <taxon>Oleaceae</taxon>
        <taxon>Oleeae</taxon>
        <taxon>Fraxinus</taxon>
    </lineage>
</organism>
<dbReference type="InterPro" id="IPR035513">
    <property type="entry name" value="Invertase/methylesterase_inhib"/>
</dbReference>
<proteinExistence type="inferred from homology"/>
<gene>
    <name evidence="5" type="ORF">FPE_LOCUS4131</name>
</gene>
<dbReference type="Pfam" id="PF04043">
    <property type="entry name" value="PMEI"/>
    <property type="match status" value="1"/>
</dbReference>
<comment type="similarity">
    <text evidence="3">Belongs to the PMEI family.</text>
</comment>
<dbReference type="Gene3D" id="1.20.140.40">
    <property type="entry name" value="Invertase/pectin methylesterase inhibitor family protein"/>
    <property type="match status" value="1"/>
</dbReference>
<dbReference type="EMBL" id="OU503037">
    <property type="protein sequence ID" value="CAI9756701.1"/>
    <property type="molecule type" value="Genomic_DNA"/>
</dbReference>